<sequence length="100" mass="11090">MKDDAEAIRNDYMGKIAPAASKRGTNACVQELENELVAEKEGSVAVRAQVDDVVNKLEEERAARNKVEEEHEMLKKQIGEMHGFFRNFLGGNSAPSDAQQ</sequence>
<evidence type="ECO:0000256" key="1">
    <source>
        <dbReference type="SAM" id="Coils"/>
    </source>
</evidence>
<dbReference type="Proteomes" id="UP000823388">
    <property type="component" value="Chromosome 1N"/>
</dbReference>
<keyword evidence="3" id="KW-1185">Reference proteome</keyword>
<reference evidence="2" key="1">
    <citation type="submission" date="2020-05" db="EMBL/GenBank/DDBJ databases">
        <title>WGS assembly of Panicum virgatum.</title>
        <authorList>
            <person name="Lovell J.T."/>
            <person name="Jenkins J."/>
            <person name="Shu S."/>
            <person name="Juenger T.E."/>
            <person name="Schmutz J."/>
        </authorList>
    </citation>
    <scope>NUCLEOTIDE SEQUENCE</scope>
    <source>
        <strain evidence="2">AP13</strain>
    </source>
</reference>
<protein>
    <submittedName>
        <fullName evidence="2">Uncharacterized protein</fullName>
    </submittedName>
</protein>
<name>A0A8T0X0E5_PANVG</name>
<comment type="caution">
    <text evidence="2">The sequence shown here is derived from an EMBL/GenBank/DDBJ whole genome shotgun (WGS) entry which is preliminary data.</text>
</comment>
<gene>
    <name evidence="2" type="ORF">PVAP13_1NG092801</name>
</gene>
<proteinExistence type="predicted"/>
<evidence type="ECO:0000313" key="2">
    <source>
        <dbReference type="EMBL" id="KAG2648979.1"/>
    </source>
</evidence>
<feature type="coiled-coil region" evidence="1">
    <location>
        <begin position="50"/>
        <end position="77"/>
    </location>
</feature>
<dbReference type="AlphaFoldDB" id="A0A8T0X0E5"/>
<organism evidence="2 3">
    <name type="scientific">Panicum virgatum</name>
    <name type="common">Blackwell switchgrass</name>
    <dbReference type="NCBI Taxonomy" id="38727"/>
    <lineage>
        <taxon>Eukaryota</taxon>
        <taxon>Viridiplantae</taxon>
        <taxon>Streptophyta</taxon>
        <taxon>Embryophyta</taxon>
        <taxon>Tracheophyta</taxon>
        <taxon>Spermatophyta</taxon>
        <taxon>Magnoliopsida</taxon>
        <taxon>Liliopsida</taxon>
        <taxon>Poales</taxon>
        <taxon>Poaceae</taxon>
        <taxon>PACMAD clade</taxon>
        <taxon>Panicoideae</taxon>
        <taxon>Panicodae</taxon>
        <taxon>Paniceae</taxon>
        <taxon>Panicinae</taxon>
        <taxon>Panicum</taxon>
        <taxon>Panicum sect. Hiantes</taxon>
    </lineage>
</organism>
<accession>A0A8T0X0E5</accession>
<dbReference type="EMBL" id="CM029038">
    <property type="protein sequence ID" value="KAG2648979.1"/>
    <property type="molecule type" value="Genomic_DNA"/>
</dbReference>
<evidence type="ECO:0000313" key="3">
    <source>
        <dbReference type="Proteomes" id="UP000823388"/>
    </source>
</evidence>
<keyword evidence="1" id="KW-0175">Coiled coil</keyword>